<proteinExistence type="predicted"/>
<evidence type="ECO:0000313" key="2">
    <source>
        <dbReference type="EMBL" id="MBB4958965.1"/>
    </source>
</evidence>
<accession>A0A7W7SSM1</accession>
<comment type="caution">
    <text evidence="2">The sequence shown here is derived from an EMBL/GenBank/DDBJ whole genome shotgun (WGS) entry which is preliminary data.</text>
</comment>
<keyword evidence="3" id="KW-1185">Reference proteome</keyword>
<name>A0A7W7SSM1_9ACTN</name>
<protein>
    <submittedName>
        <fullName evidence="2">Uncharacterized protein</fullName>
    </submittedName>
</protein>
<evidence type="ECO:0000256" key="1">
    <source>
        <dbReference type="SAM" id="MobiDB-lite"/>
    </source>
</evidence>
<gene>
    <name evidence="2" type="ORF">FHR38_002698</name>
</gene>
<evidence type="ECO:0000313" key="3">
    <source>
        <dbReference type="Proteomes" id="UP000578819"/>
    </source>
</evidence>
<dbReference type="EMBL" id="JACHJW010000001">
    <property type="protein sequence ID" value="MBB4958965.1"/>
    <property type="molecule type" value="Genomic_DNA"/>
</dbReference>
<dbReference type="AlphaFoldDB" id="A0A7W7SSM1"/>
<reference evidence="2 3" key="1">
    <citation type="submission" date="2020-08" db="EMBL/GenBank/DDBJ databases">
        <title>Sequencing the genomes of 1000 actinobacteria strains.</title>
        <authorList>
            <person name="Klenk H.-P."/>
        </authorList>
    </citation>
    <scope>NUCLEOTIDE SEQUENCE [LARGE SCALE GENOMIC DNA]</scope>
    <source>
        <strain evidence="2 3">DSM 45886</strain>
    </source>
</reference>
<dbReference type="Proteomes" id="UP000578819">
    <property type="component" value="Unassembled WGS sequence"/>
</dbReference>
<sequence>MAADIPGTDGNLIALGAVISAAAHIEDPIALARHLRALADATKTGLAAALDAAVVRATGQHPYATVADKLGVSEAEISRRVGAHRRRQGIPARPGRPRAT</sequence>
<feature type="region of interest" description="Disordered" evidence="1">
    <location>
        <begin position="81"/>
        <end position="100"/>
    </location>
</feature>
<organism evidence="2 3">
    <name type="scientific">Micromonospora polyrhachis</name>
    <dbReference type="NCBI Taxonomy" id="1282883"/>
    <lineage>
        <taxon>Bacteria</taxon>
        <taxon>Bacillati</taxon>
        <taxon>Actinomycetota</taxon>
        <taxon>Actinomycetes</taxon>
        <taxon>Micromonosporales</taxon>
        <taxon>Micromonosporaceae</taxon>
        <taxon>Micromonospora</taxon>
    </lineage>
</organism>